<name>A0A4U9W8L7_SERFO</name>
<dbReference type="AlphaFoldDB" id="A0A4U9W8L7"/>
<sequence>MLNYRNGINKGLYKIMSKMGISTIASYRCSKLFEAVGLHRDLSDLCFQGVVSRIGGASFSDFQQDLQNLSKRAWLKTQAAGSRWPAEVRPQW</sequence>
<dbReference type="EMBL" id="CABEEZ010000133">
    <property type="protein sequence ID" value="VTR55247.1"/>
    <property type="molecule type" value="Genomic_DNA"/>
</dbReference>
<accession>A0A4U9W8L7</accession>
<dbReference type="Pfam" id="PF04898">
    <property type="entry name" value="Glu_syn_central"/>
    <property type="match status" value="1"/>
</dbReference>
<dbReference type="EC" id="1.4.1.13" evidence="2"/>
<dbReference type="SUPFAM" id="SSF51395">
    <property type="entry name" value="FMN-linked oxidoreductases"/>
    <property type="match status" value="1"/>
</dbReference>
<gene>
    <name evidence="2" type="primary">gltB_5</name>
    <name evidence="2" type="ORF">NCTC12965_06928</name>
</gene>
<dbReference type="GO" id="GO:0004355">
    <property type="term" value="F:glutamate synthase (NADPH) activity"/>
    <property type="evidence" value="ECO:0007669"/>
    <property type="project" value="UniProtKB-EC"/>
</dbReference>
<feature type="domain" description="Glutamate synthase central-N" evidence="1">
    <location>
        <begin position="3"/>
        <end position="39"/>
    </location>
</feature>
<evidence type="ECO:0000259" key="1">
    <source>
        <dbReference type="Pfam" id="PF04898"/>
    </source>
</evidence>
<proteinExistence type="predicted"/>
<dbReference type="Gene3D" id="3.20.20.70">
    <property type="entry name" value="Aldolase class I"/>
    <property type="match status" value="1"/>
</dbReference>
<organism evidence="2">
    <name type="scientific">Serratia fonticola</name>
    <dbReference type="NCBI Taxonomy" id="47917"/>
    <lineage>
        <taxon>Bacteria</taxon>
        <taxon>Pseudomonadati</taxon>
        <taxon>Pseudomonadota</taxon>
        <taxon>Gammaproteobacteria</taxon>
        <taxon>Enterobacterales</taxon>
        <taxon>Yersiniaceae</taxon>
        <taxon>Serratia</taxon>
    </lineage>
</organism>
<protein>
    <submittedName>
        <fullName evidence="2">Glutamate synthase [NADPH] large chain</fullName>
        <ecNumber evidence="2">1.4.1.13</ecNumber>
    </submittedName>
</protein>
<keyword evidence="2" id="KW-0560">Oxidoreductase</keyword>
<dbReference type="InterPro" id="IPR006982">
    <property type="entry name" value="Glu_synth_centr_N"/>
</dbReference>
<evidence type="ECO:0000313" key="2">
    <source>
        <dbReference type="EMBL" id="VTR55247.1"/>
    </source>
</evidence>
<reference evidence="2" key="1">
    <citation type="submission" date="2019-05" db="EMBL/GenBank/DDBJ databases">
        <authorList>
            <consortium name="Pathogen Informatics"/>
        </authorList>
    </citation>
    <scope>NUCLEOTIDE SEQUENCE [LARGE SCALE GENOMIC DNA]</scope>
    <source>
        <strain evidence="2">NCTC12965</strain>
    </source>
</reference>
<dbReference type="InterPro" id="IPR013785">
    <property type="entry name" value="Aldolase_TIM"/>
</dbReference>